<feature type="transmembrane region" description="Helical" evidence="6">
    <location>
        <begin position="336"/>
        <end position="356"/>
    </location>
</feature>
<comment type="subcellular location">
    <subcellularLocation>
        <location evidence="1">Membrane</location>
        <topology evidence="1">Multi-pass membrane protein</topology>
    </subcellularLocation>
</comment>
<sequence>MDRAPSAAPSTRRGELSNKNYLLGIGLLGIVVLLWTGSNFLIQDLLEGGYDKPFLLTYLSTSTFALYLVPYLVRERDAVARWVRKSRRRSVDRSLYTRLALSDAEDNASPLRPLTHPPPPPSPVGEHGDAPLTVRETASLALTFSLLWFIANWSVNASLGYTSVASTTILTTTSGFFTLGVGALFRVEKVTIVKCGAVLASFCGVVLVSMSDSKQSPAVPAPTPPDILTVIVHQLGALFGDALALFSALFYALYVVFLKVRIGSEERVDMQLFFGFIGLFTFFLYWPFGLALHAFGIESLSLPHGQREIVSVLVNCSITFASDYLFLLAMLKTTPLVVTIGLSMTIPAAIAGDTFLGRPTAVQALMGGFLVLVGFVVVGWDDSKRAREDKARVPDSEEGVDARGEVSA</sequence>
<evidence type="ECO:0000256" key="4">
    <source>
        <dbReference type="ARBA" id="ARBA00023136"/>
    </source>
</evidence>
<feature type="region of interest" description="Disordered" evidence="5">
    <location>
        <begin position="386"/>
        <end position="408"/>
    </location>
</feature>
<feature type="transmembrane region" description="Helical" evidence="6">
    <location>
        <begin position="309"/>
        <end position="329"/>
    </location>
</feature>
<feature type="transmembrane region" description="Helical" evidence="6">
    <location>
        <begin position="272"/>
        <end position="297"/>
    </location>
</feature>
<dbReference type="OrthoDB" id="1436450at2759"/>
<evidence type="ECO:0000256" key="2">
    <source>
        <dbReference type="ARBA" id="ARBA00022692"/>
    </source>
</evidence>
<keyword evidence="3 6" id="KW-1133">Transmembrane helix</keyword>
<keyword evidence="4 6" id="KW-0472">Membrane</keyword>
<evidence type="ECO:0000256" key="6">
    <source>
        <dbReference type="SAM" id="Phobius"/>
    </source>
</evidence>
<proteinExistence type="predicted"/>
<keyword evidence="2 6" id="KW-0812">Transmembrane</keyword>
<evidence type="ECO:0000256" key="1">
    <source>
        <dbReference type="ARBA" id="ARBA00004141"/>
    </source>
</evidence>
<dbReference type="PANTHER" id="PTHR23051:SF0">
    <property type="entry name" value="SOLUTE CARRIER FAMILY 35 MEMBER F5"/>
    <property type="match status" value="1"/>
</dbReference>
<feature type="transmembrane region" description="Helical" evidence="6">
    <location>
        <begin position="161"/>
        <end position="185"/>
    </location>
</feature>
<accession>A0A165DDN2</accession>
<gene>
    <name evidence="7" type="ORF">EXIGLDRAFT_293819</name>
</gene>
<dbReference type="SUPFAM" id="SSF103481">
    <property type="entry name" value="Multidrug resistance efflux transporter EmrE"/>
    <property type="match status" value="1"/>
</dbReference>
<dbReference type="InParanoid" id="A0A165DDN2"/>
<feature type="transmembrane region" description="Helical" evidence="6">
    <location>
        <begin position="192"/>
        <end position="211"/>
    </location>
</feature>
<dbReference type="STRING" id="1314781.A0A165DDN2"/>
<feature type="transmembrane region" description="Helical" evidence="6">
    <location>
        <begin position="54"/>
        <end position="73"/>
    </location>
</feature>
<evidence type="ECO:0000313" key="8">
    <source>
        <dbReference type="Proteomes" id="UP000077266"/>
    </source>
</evidence>
<dbReference type="FunCoup" id="A0A165DDN2">
    <property type="interactions" value="142"/>
</dbReference>
<evidence type="ECO:0000256" key="3">
    <source>
        <dbReference type="ARBA" id="ARBA00022989"/>
    </source>
</evidence>
<name>A0A165DDN2_EXIGL</name>
<feature type="transmembrane region" description="Helical" evidence="6">
    <location>
        <begin position="137"/>
        <end position="155"/>
    </location>
</feature>
<dbReference type="EMBL" id="KV426231">
    <property type="protein sequence ID" value="KZV84296.1"/>
    <property type="molecule type" value="Genomic_DNA"/>
</dbReference>
<feature type="transmembrane region" description="Helical" evidence="6">
    <location>
        <begin position="21"/>
        <end position="42"/>
    </location>
</feature>
<dbReference type="AlphaFoldDB" id="A0A165DDN2"/>
<reference evidence="7 8" key="1">
    <citation type="journal article" date="2016" name="Mol. Biol. Evol.">
        <title>Comparative Genomics of Early-Diverging Mushroom-Forming Fungi Provides Insights into the Origins of Lignocellulose Decay Capabilities.</title>
        <authorList>
            <person name="Nagy L.G."/>
            <person name="Riley R."/>
            <person name="Tritt A."/>
            <person name="Adam C."/>
            <person name="Daum C."/>
            <person name="Floudas D."/>
            <person name="Sun H."/>
            <person name="Yadav J.S."/>
            <person name="Pangilinan J."/>
            <person name="Larsson K.H."/>
            <person name="Matsuura K."/>
            <person name="Barry K."/>
            <person name="Labutti K."/>
            <person name="Kuo R."/>
            <person name="Ohm R.A."/>
            <person name="Bhattacharya S.S."/>
            <person name="Shirouzu T."/>
            <person name="Yoshinaga Y."/>
            <person name="Martin F.M."/>
            <person name="Grigoriev I.V."/>
            <person name="Hibbett D.S."/>
        </authorList>
    </citation>
    <scope>NUCLEOTIDE SEQUENCE [LARGE SCALE GENOMIC DNA]</scope>
    <source>
        <strain evidence="7 8">HHB12029</strain>
    </source>
</reference>
<evidence type="ECO:0000313" key="7">
    <source>
        <dbReference type="EMBL" id="KZV84296.1"/>
    </source>
</evidence>
<dbReference type="InterPro" id="IPR037185">
    <property type="entry name" value="EmrE-like"/>
</dbReference>
<evidence type="ECO:0000256" key="5">
    <source>
        <dbReference type="SAM" id="MobiDB-lite"/>
    </source>
</evidence>
<feature type="region of interest" description="Disordered" evidence="5">
    <location>
        <begin position="107"/>
        <end position="130"/>
    </location>
</feature>
<protein>
    <submittedName>
        <fullName evidence="7">Uncharacterized protein</fullName>
    </submittedName>
</protein>
<feature type="transmembrane region" description="Helical" evidence="6">
    <location>
        <begin position="231"/>
        <end position="260"/>
    </location>
</feature>
<dbReference type="PANTHER" id="PTHR23051">
    <property type="entry name" value="SOLUTE CARRIER FAMILY 35, MEMBER F5"/>
    <property type="match status" value="1"/>
</dbReference>
<keyword evidence="8" id="KW-1185">Reference proteome</keyword>
<dbReference type="GO" id="GO:0000329">
    <property type="term" value="C:fungal-type vacuole membrane"/>
    <property type="evidence" value="ECO:0007669"/>
    <property type="project" value="TreeGrafter"/>
</dbReference>
<feature type="transmembrane region" description="Helical" evidence="6">
    <location>
        <begin position="362"/>
        <end position="380"/>
    </location>
</feature>
<organism evidence="7 8">
    <name type="scientific">Exidia glandulosa HHB12029</name>
    <dbReference type="NCBI Taxonomy" id="1314781"/>
    <lineage>
        <taxon>Eukaryota</taxon>
        <taxon>Fungi</taxon>
        <taxon>Dikarya</taxon>
        <taxon>Basidiomycota</taxon>
        <taxon>Agaricomycotina</taxon>
        <taxon>Agaricomycetes</taxon>
        <taxon>Auriculariales</taxon>
        <taxon>Exidiaceae</taxon>
        <taxon>Exidia</taxon>
    </lineage>
</organism>
<dbReference type="Proteomes" id="UP000077266">
    <property type="component" value="Unassembled WGS sequence"/>
</dbReference>